<feature type="region of interest" description="Disordered" evidence="1">
    <location>
        <begin position="354"/>
        <end position="432"/>
    </location>
</feature>
<dbReference type="GO" id="GO:0016740">
    <property type="term" value="F:transferase activity"/>
    <property type="evidence" value="ECO:0007669"/>
    <property type="project" value="UniProtKB-KW"/>
</dbReference>
<dbReference type="RefSeq" id="WP_058592663.1">
    <property type="nucleotide sequence ID" value="NZ_LDRK01000004.1"/>
</dbReference>
<accession>A0A147ES00</accession>
<comment type="caution">
    <text evidence="3">The sequence shown here is derived from an EMBL/GenBank/DDBJ whole genome shotgun (WGS) entry which is preliminary data.</text>
</comment>
<gene>
    <name evidence="3" type="ORF">NS354_00460</name>
</gene>
<proteinExistence type="predicted"/>
<organism evidence="3 4">
    <name type="scientific">Leucobacter chromiiresistens</name>
    <dbReference type="NCBI Taxonomy" id="1079994"/>
    <lineage>
        <taxon>Bacteria</taxon>
        <taxon>Bacillati</taxon>
        <taxon>Actinomycetota</taxon>
        <taxon>Actinomycetes</taxon>
        <taxon>Micrococcales</taxon>
        <taxon>Microbacteriaceae</taxon>
        <taxon>Leucobacter</taxon>
    </lineage>
</organism>
<name>A0A147ES00_9MICO</name>
<feature type="domain" description="Aminoglycoside phosphotransferase" evidence="2">
    <location>
        <begin position="36"/>
        <end position="248"/>
    </location>
</feature>
<evidence type="ECO:0000313" key="3">
    <source>
        <dbReference type="EMBL" id="KTR87381.1"/>
    </source>
</evidence>
<evidence type="ECO:0000256" key="1">
    <source>
        <dbReference type="SAM" id="MobiDB-lite"/>
    </source>
</evidence>
<feature type="compositionally biased region" description="Basic and acidic residues" evidence="1">
    <location>
        <begin position="403"/>
        <end position="416"/>
    </location>
</feature>
<dbReference type="InterPro" id="IPR002575">
    <property type="entry name" value="Aminoglycoside_PTrfase"/>
</dbReference>
<dbReference type="SUPFAM" id="SSF56112">
    <property type="entry name" value="Protein kinase-like (PK-like)"/>
    <property type="match status" value="1"/>
</dbReference>
<dbReference type="Proteomes" id="UP000070810">
    <property type="component" value="Unassembled WGS sequence"/>
</dbReference>
<sequence>MASIPFTLAALSTSAVPGLVVFGVREHESDDAFVSAVIAAEGDDLLVRVPRTQQAEVQQSAELLGLAALTEGPRSRLPFAAPTALGMTRAGDTRAVVTTFLDGARFEASDLTDDAILLQPLAEAIAAIHDLPLTVAQHGGLPVRSAQDLRVLATRLVDRADATRLLPETVRRRWTHVLETADLWDFSPTMVHGSLDAEQIRLEEGAITAVLGWSEFGIGDPAADLAWLLAAGTEVLDGVIARYARARNSESLSHLRARAALYHELEVARWLLHGTETHDQSVIDDAVAMLDRMVGTGGALGAAFTEAVAAAPLSSDEVVALLEQTPRIDDAQSDTAAFEALDEDRMFGVDTDFIEPLPESADRPVGDDSADDSSGRESEARGDAEATDIIDPLTDDAGAAPDLARDRGGRPDREEQLTEPISEEDLPPHPSR</sequence>
<dbReference type="OrthoDB" id="3239865at2"/>
<dbReference type="Gene3D" id="3.90.1200.10">
    <property type="match status" value="1"/>
</dbReference>
<keyword evidence="3" id="KW-0808">Transferase</keyword>
<keyword evidence="4" id="KW-1185">Reference proteome</keyword>
<reference evidence="3 4" key="1">
    <citation type="journal article" date="2016" name="Front. Microbiol.">
        <title>Genomic Resource of Rice Seed Associated Bacteria.</title>
        <authorList>
            <person name="Midha S."/>
            <person name="Bansal K."/>
            <person name="Sharma S."/>
            <person name="Kumar N."/>
            <person name="Patil P.P."/>
            <person name="Chaudhry V."/>
            <person name="Patil P.B."/>
        </authorList>
    </citation>
    <scope>NUCLEOTIDE SEQUENCE [LARGE SCALE GENOMIC DNA]</scope>
    <source>
        <strain evidence="3 4">NS354</strain>
    </source>
</reference>
<dbReference type="PATRIC" id="fig|1079994.3.peg.1660"/>
<evidence type="ECO:0000313" key="4">
    <source>
        <dbReference type="Proteomes" id="UP000070810"/>
    </source>
</evidence>
<protein>
    <submittedName>
        <fullName evidence="3">2'-phosphotransferase</fullName>
    </submittedName>
</protein>
<feature type="compositionally biased region" description="Basic and acidic residues" evidence="1">
    <location>
        <begin position="373"/>
        <end position="384"/>
    </location>
</feature>
<dbReference type="EMBL" id="LDRK01000004">
    <property type="protein sequence ID" value="KTR87381.1"/>
    <property type="molecule type" value="Genomic_DNA"/>
</dbReference>
<dbReference type="InterPro" id="IPR011009">
    <property type="entry name" value="Kinase-like_dom_sf"/>
</dbReference>
<dbReference type="Pfam" id="PF01636">
    <property type="entry name" value="APH"/>
    <property type="match status" value="1"/>
</dbReference>
<evidence type="ECO:0000259" key="2">
    <source>
        <dbReference type="Pfam" id="PF01636"/>
    </source>
</evidence>
<dbReference type="AlphaFoldDB" id="A0A147ES00"/>